<name>A0ABZ2K157_9BACT</name>
<evidence type="ECO:0000313" key="2">
    <source>
        <dbReference type="Proteomes" id="UP001379533"/>
    </source>
</evidence>
<keyword evidence="2" id="KW-1185">Reference proteome</keyword>
<dbReference type="EMBL" id="CP089982">
    <property type="protein sequence ID" value="WXA92473.1"/>
    <property type="molecule type" value="Genomic_DNA"/>
</dbReference>
<gene>
    <name evidence="1" type="ORF">LZC95_39240</name>
</gene>
<protein>
    <submittedName>
        <fullName evidence="1">DUF1844 domain-containing protein</fullName>
    </submittedName>
</protein>
<dbReference type="Proteomes" id="UP001379533">
    <property type="component" value="Chromosome"/>
</dbReference>
<organism evidence="1 2">
    <name type="scientific">Pendulispora brunnea</name>
    <dbReference type="NCBI Taxonomy" id="2905690"/>
    <lineage>
        <taxon>Bacteria</taxon>
        <taxon>Pseudomonadati</taxon>
        <taxon>Myxococcota</taxon>
        <taxon>Myxococcia</taxon>
        <taxon>Myxococcales</taxon>
        <taxon>Sorangiineae</taxon>
        <taxon>Pendulisporaceae</taxon>
        <taxon>Pendulispora</taxon>
    </lineage>
</organism>
<sequence>MSQKPPEELPSIDFSTFVLSLSHSALLHLGEAPHPDTNRLEKNLPLARQTIDLIALLEEKTKGNLTGDEERLLHQILFDLRMRYVELTKTKG</sequence>
<proteinExistence type="predicted"/>
<dbReference type="Pfam" id="PF08899">
    <property type="entry name" value="DUF1844"/>
    <property type="match status" value="1"/>
</dbReference>
<dbReference type="InterPro" id="IPR014995">
    <property type="entry name" value="DUF1844"/>
</dbReference>
<accession>A0ABZ2K157</accession>
<reference evidence="1 2" key="1">
    <citation type="submission" date="2021-12" db="EMBL/GenBank/DDBJ databases">
        <title>Discovery of the Pendulisporaceae a myxobacterial family with distinct sporulation behavior and unique specialized metabolism.</title>
        <authorList>
            <person name="Garcia R."/>
            <person name="Popoff A."/>
            <person name="Bader C.D."/>
            <person name="Loehr J."/>
            <person name="Walesch S."/>
            <person name="Walt C."/>
            <person name="Boldt J."/>
            <person name="Bunk B."/>
            <person name="Haeckl F.J.F.P.J."/>
            <person name="Gunesch A.P."/>
            <person name="Birkelbach J."/>
            <person name="Nuebel U."/>
            <person name="Pietschmann T."/>
            <person name="Bach T."/>
            <person name="Mueller R."/>
        </authorList>
    </citation>
    <scope>NUCLEOTIDE SEQUENCE [LARGE SCALE GENOMIC DNA]</scope>
    <source>
        <strain evidence="1 2">MSr12523</strain>
    </source>
</reference>
<dbReference type="RefSeq" id="WP_394832517.1">
    <property type="nucleotide sequence ID" value="NZ_CP089982.1"/>
</dbReference>
<evidence type="ECO:0000313" key="1">
    <source>
        <dbReference type="EMBL" id="WXA92473.1"/>
    </source>
</evidence>